<sequence>MDKELPSPTVKKKRNDAPASLHTLPQEIQDMILPLLTLHDLTSCIRVCHAWSTLLLPHIWSHLHLGRRHGLDEVERSWRKGYARFRECAEAGSLKRCGAWIRTVDTTCCSIVDVLLKFAGGGEEGRCRGLRELQVFDQPGLDSELWMEDMRELWMEDTRETMDSLAWEDYDNDEDDDDDHEGGEYGREDDDGGRDEGETYEDVEKASAKETGTCVAVSAPHKALGRAGVETNAILALLRQNPHLRTLKLGGEMMSMVRDLRFLILDAVPSSIEHLELWDWKPASRKKEKYLSQCGYPTYQRPELLPTLPCLTRLVVGRGSVEDDAALVRILGRCPNLETLCLHDLGYMQSFSYQSIAATIRGFCKKLTGLHLINCAVPSQDDLCLLLDACHESGGLKDFGFPCPPELKSFVFAEKAARALLRHSGTLENVRLDGCTSFSSELVQELLCSAPRLRRFDAMSRFRFSQMDVVLDAKDVVRSLSGEGVEGEEKGWVCLGLESFKCRIGGVPRPDVLTRTNGRPFTGPLHTTSTSAESLQIQQQIYTQLSRLTDLRELVLGHHEVNLNYVMFLDEMDTEGEYYDFDNPSQDIQGGYQYECLDMRLQSGMERLNALKALRRVEVEAMAVGFFEKPEQKWVEENWKKLDWNWRDGFWSELGYADYY</sequence>
<evidence type="ECO:0000256" key="1">
    <source>
        <dbReference type="SAM" id="MobiDB-lite"/>
    </source>
</evidence>
<comment type="caution">
    <text evidence="3">The sequence shown here is derived from an EMBL/GenBank/DDBJ whole genome shotgun (WGS) entry which is preliminary data.</text>
</comment>
<dbReference type="PANTHER" id="PTHR16134:SF119">
    <property type="entry name" value="AT02038P-RELATED"/>
    <property type="match status" value="1"/>
</dbReference>
<dbReference type="InterPro" id="IPR032675">
    <property type="entry name" value="LRR_dom_sf"/>
</dbReference>
<feature type="region of interest" description="Disordered" evidence="1">
    <location>
        <begin position="168"/>
        <end position="209"/>
    </location>
</feature>
<dbReference type="PROSITE" id="PS50181">
    <property type="entry name" value="FBOX"/>
    <property type="match status" value="1"/>
</dbReference>
<dbReference type="SUPFAM" id="SSF81383">
    <property type="entry name" value="F-box domain"/>
    <property type="match status" value="1"/>
</dbReference>
<dbReference type="Pfam" id="PF12937">
    <property type="entry name" value="F-box-like"/>
    <property type="match status" value="1"/>
</dbReference>
<feature type="domain" description="F-box" evidence="2">
    <location>
        <begin position="18"/>
        <end position="63"/>
    </location>
</feature>
<dbReference type="Gene3D" id="1.20.1280.50">
    <property type="match status" value="1"/>
</dbReference>
<reference evidence="3" key="1">
    <citation type="journal article" date="2020" name="Fungal Divers.">
        <title>Resolving the Mortierellaceae phylogeny through synthesis of multi-gene phylogenetics and phylogenomics.</title>
        <authorList>
            <person name="Vandepol N."/>
            <person name="Liber J."/>
            <person name="Desiro A."/>
            <person name="Na H."/>
            <person name="Kennedy M."/>
            <person name="Barry K."/>
            <person name="Grigoriev I.V."/>
            <person name="Miller A.N."/>
            <person name="O'Donnell K."/>
            <person name="Stajich J.E."/>
            <person name="Bonito G."/>
        </authorList>
    </citation>
    <scope>NUCLEOTIDE SEQUENCE</scope>
    <source>
        <strain evidence="3">NRRL 2591</strain>
    </source>
</reference>
<dbReference type="InterPro" id="IPR001810">
    <property type="entry name" value="F-box_dom"/>
</dbReference>
<gene>
    <name evidence="3" type="ORF">EC957_000445</name>
</gene>
<dbReference type="AlphaFoldDB" id="A0A9P6F7L9"/>
<dbReference type="Gene3D" id="3.80.10.10">
    <property type="entry name" value="Ribonuclease Inhibitor"/>
    <property type="match status" value="1"/>
</dbReference>
<organism evidence="3 4">
    <name type="scientific">Mortierella hygrophila</name>
    <dbReference type="NCBI Taxonomy" id="979708"/>
    <lineage>
        <taxon>Eukaryota</taxon>
        <taxon>Fungi</taxon>
        <taxon>Fungi incertae sedis</taxon>
        <taxon>Mucoromycota</taxon>
        <taxon>Mortierellomycotina</taxon>
        <taxon>Mortierellomycetes</taxon>
        <taxon>Mortierellales</taxon>
        <taxon>Mortierellaceae</taxon>
        <taxon>Mortierella</taxon>
    </lineage>
</organism>
<dbReference type="EMBL" id="JAAAXW010000104">
    <property type="protein sequence ID" value="KAF9543831.1"/>
    <property type="molecule type" value="Genomic_DNA"/>
</dbReference>
<dbReference type="Proteomes" id="UP000723463">
    <property type="component" value="Unassembled WGS sequence"/>
</dbReference>
<dbReference type="InterPro" id="IPR036047">
    <property type="entry name" value="F-box-like_dom_sf"/>
</dbReference>
<evidence type="ECO:0000313" key="3">
    <source>
        <dbReference type="EMBL" id="KAF9543831.1"/>
    </source>
</evidence>
<evidence type="ECO:0000313" key="4">
    <source>
        <dbReference type="Proteomes" id="UP000723463"/>
    </source>
</evidence>
<feature type="compositionally biased region" description="Acidic residues" evidence="1">
    <location>
        <begin position="168"/>
        <end position="193"/>
    </location>
</feature>
<name>A0A9P6F7L9_9FUNG</name>
<dbReference type="SUPFAM" id="SSF52047">
    <property type="entry name" value="RNI-like"/>
    <property type="match status" value="1"/>
</dbReference>
<keyword evidence="4" id="KW-1185">Reference proteome</keyword>
<proteinExistence type="predicted"/>
<feature type="compositionally biased region" description="Basic and acidic residues" evidence="1">
    <location>
        <begin position="194"/>
        <end position="208"/>
    </location>
</feature>
<dbReference type="PANTHER" id="PTHR16134">
    <property type="entry name" value="F-BOX/TPR REPEAT PROTEIN POF3"/>
    <property type="match status" value="1"/>
</dbReference>
<protein>
    <recommendedName>
        <fullName evidence="2">F-box domain-containing protein</fullName>
    </recommendedName>
</protein>
<accession>A0A9P6F7L9</accession>
<evidence type="ECO:0000259" key="2">
    <source>
        <dbReference type="PROSITE" id="PS50181"/>
    </source>
</evidence>